<keyword evidence="4" id="KW-1185">Reference proteome</keyword>
<evidence type="ECO:0000313" key="3">
    <source>
        <dbReference type="EnsemblMetazoa" id="ASIC020138-PA"/>
    </source>
</evidence>
<dbReference type="AlphaFoldDB" id="A0A084WP25"/>
<protein>
    <submittedName>
        <fullName evidence="2 3">Uncharacterized protein</fullName>
    </submittedName>
</protein>
<reference evidence="2 4" key="1">
    <citation type="journal article" date="2014" name="BMC Genomics">
        <title>Genome sequence of Anopheles sinensis provides insight into genetics basis of mosquito competence for malaria parasites.</title>
        <authorList>
            <person name="Zhou D."/>
            <person name="Zhang D."/>
            <person name="Ding G."/>
            <person name="Shi L."/>
            <person name="Hou Q."/>
            <person name="Ye Y."/>
            <person name="Xu Y."/>
            <person name="Zhou H."/>
            <person name="Xiong C."/>
            <person name="Li S."/>
            <person name="Yu J."/>
            <person name="Hong S."/>
            <person name="Yu X."/>
            <person name="Zou P."/>
            <person name="Chen C."/>
            <person name="Chang X."/>
            <person name="Wang W."/>
            <person name="Lv Y."/>
            <person name="Sun Y."/>
            <person name="Ma L."/>
            <person name="Shen B."/>
            <person name="Zhu C."/>
        </authorList>
    </citation>
    <scope>NUCLEOTIDE SEQUENCE [LARGE SCALE GENOMIC DNA]</scope>
</reference>
<proteinExistence type="predicted"/>
<organism evidence="2">
    <name type="scientific">Anopheles sinensis</name>
    <name type="common">Mosquito</name>
    <dbReference type="NCBI Taxonomy" id="74873"/>
    <lineage>
        <taxon>Eukaryota</taxon>
        <taxon>Metazoa</taxon>
        <taxon>Ecdysozoa</taxon>
        <taxon>Arthropoda</taxon>
        <taxon>Hexapoda</taxon>
        <taxon>Insecta</taxon>
        <taxon>Pterygota</taxon>
        <taxon>Neoptera</taxon>
        <taxon>Endopterygota</taxon>
        <taxon>Diptera</taxon>
        <taxon>Nematocera</taxon>
        <taxon>Culicoidea</taxon>
        <taxon>Culicidae</taxon>
        <taxon>Anophelinae</taxon>
        <taxon>Anopheles</taxon>
    </lineage>
</organism>
<dbReference type="EMBL" id="ATLV01024842">
    <property type="status" value="NOT_ANNOTATED_CDS"/>
    <property type="molecule type" value="Genomic_DNA"/>
</dbReference>
<gene>
    <name evidence="2" type="ORF">ZHAS_00020138</name>
</gene>
<evidence type="ECO:0000313" key="4">
    <source>
        <dbReference type="Proteomes" id="UP000030765"/>
    </source>
</evidence>
<dbReference type="EnsemblMetazoa" id="ASIC020138-RA">
    <property type="protein sequence ID" value="ASIC020138-PA"/>
    <property type="gene ID" value="ASIC020138"/>
</dbReference>
<evidence type="ECO:0000313" key="2">
    <source>
        <dbReference type="EMBL" id="KFB51969.1"/>
    </source>
</evidence>
<feature type="region of interest" description="Disordered" evidence="1">
    <location>
        <begin position="35"/>
        <end position="62"/>
    </location>
</feature>
<accession>A0A084WP25</accession>
<dbReference type="VEuPathDB" id="VectorBase:ASIC020138"/>
<feature type="region of interest" description="Disordered" evidence="1">
    <location>
        <begin position="1"/>
        <end position="21"/>
    </location>
</feature>
<name>A0A084WP25_ANOSI</name>
<dbReference type="EMBL" id="KE525361">
    <property type="protein sequence ID" value="KFB51969.1"/>
    <property type="molecule type" value="Genomic_DNA"/>
</dbReference>
<evidence type="ECO:0000256" key="1">
    <source>
        <dbReference type="SAM" id="MobiDB-lite"/>
    </source>
</evidence>
<dbReference type="Proteomes" id="UP000030765">
    <property type="component" value="Unassembled WGS sequence"/>
</dbReference>
<feature type="compositionally biased region" description="Basic and acidic residues" evidence="1">
    <location>
        <begin position="44"/>
        <end position="62"/>
    </location>
</feature>
<reference evidence="3" key="2">
    <citation type="submission" date="2020-05" db="UniProtKB">
        <authorList>
            <consortium name="EnsemblMetazoa"/>
        </authorList>
    </citation>
    <scope>IDENTIFICATION</scope>
</reference>
<sequence>MRWRKQDDCLVPHQHTGSRAGAGRLLLFSLAMPGKSPKQWRARHPNETHTSSDRPPDEGRTL</sequence>
<feature type="compositionally biased region" description="Basic and acidic residues" evidence="1">
    <location>
        <begin position="1"/>
        <end position="10"/>
    </location>
</feature>